<name>A0A5C8HSJ7_9MICO</name>
<proteinExistence type="predicted"/>
<dbReference type="PROSITE" id="PS51257">
    <property type="entry name" value="PROKAR_LIPOPROTEIN"/>
    <property type="match status" value="1"/>
</dbReference>
<organism evidence="2 3">
    <name type="scientific">Microbacterium saccharophilum</name>
    <dbReference type="NCBI Taxonomy" id="1213358"/>
    <lineage>
        <taxon>Bacteria</taxon>
        <taxon>Bacillati</taxon>
        <taxon>Actinomycetota</taxon>
        <taxon>Actinomycetes</taxon>
        <taxon>Micrococcales</taxon>
        <taxon>Microbacteriaceae</taxon>
        <taxon>Microbacterium</taxon>
    </lineage>
</organism>
<feature type="signal peptide" evidence="1">
    <location>
        <begin position="1"/>
        <end position="29"/>
    </location>
</feature>
<dbReference type="EMBL" id="VRSX01000006">
    <property type="protein sequence ID" value="TXK08924.1"/>
    <property type="molecule type" value="Genomic_DNA"/>
</dbReference>
<keyword evidence="1" id="KW-0732">Signal</keyword>
<evidence type="ECO:0000313" key="3">
    <source>
        <dbReference type="Proteomes" id="UP000321949"/>
    </source>
</evidence>
<dbReference type="RefSeq" id="WP_147050280.1">
    <property type="nucleotide sequence ID" value="NZ_BKAH01000006.1"/>
</dbReference>
<protein>
    <recommendedName>
        <fullName evidence="4">Lipoprotein</fullName>
    </recommendedName>
</protein>
<keyword evidence="3" id="KW-1185">Reference proteome</keyword>
<evidence type="ECO:0000313" key="2">
    <source>
        <dbReference type="EMBL" id="TXK08924.1"/>
    </source>
</evidence>
<dbReference type="Proteomes" id="UP000321949">
    <property type="component" value="Unassembled WGS sequence"/>
</dbReference>
<gene>
    <name evidence="2" type="ORF">FVP74_12650</name>
</gene>
<comment type="caution">
    <text evidence="2">The sequence shown here is derived from an EMBL/GenBank/DDBJ whole genome shotgun (WGS) entry which is preliminary data.</text>
</comment>
<accession>A0A5C8HSJ7</accession>
<reference evidence="2 3" key="1">
    <citation type="submission" date="2019-08" db="EMBL/GenBank/DDBJ databases">
        <authorList>
            <person name="Dong K."/>
        </authorList>
    </citation>
    <scope>NUCLEOTIDE SEQUENCE [LARGE SCALE GENOMIC DNA]</scope>
    <source>
        <strain evidence="2 3">K-1</strain>
    </source>
</reference>
<dbReference type="OrthoDB" id="5116543at2"/>
<dbReference type="AlphaFoldDB" id="A0A5C8HSJ7"/>
<evidence type="ECO:0008006" key="4">
    <source>
        <dbReference type="Google" id="ProtNLM"/>
    </source>
</evidence>
<sequence>MTSAPRKRAAAAAATLPAILLLTSLTGCSAVSDALYGEASHEFSSHDQMVEQWSKEAPWLPADASSILIREKTDGDPASLTADSATPLDPELCGEVERRSAPTFALDNTPDVFKIDRVYACGDWAVVATDDGWYGWTPNHPDERAQSPAP</sequence>
<evidence type="ECO:0000256" key="1">
    <source>
        <dbReference type="SAM" id="SignalP"/>
    </source>
</evidence>
<feature type="chain" id="PRO_5038479473" description="Lipoprotein" evidence="1">
    <location>
        <begin position="30"/>
        <end position="150"/>
    </location>
</feature>